<protein>
    <submittedName>
        <fullName evidence="1">Uncharacterized protein</fullName>
    </submittedName>
</protein>
<accession>A0A896ST01</accession>
<proteinExistence type="predicted"/>
<organism evidence="1">
    <name type="scientific">Chondria tumulosa</name>
    <dbReference type="NCBI Taxonomy" id="2740715"/>
    <lineage>
        <taxon>Eukaryota</taxon>
        <taxon>Rhodophyta</taxon>
        <taxon>Florideophyceae</taxon>
        <taxon>Rhodymeniophycidae</taxon>
        <taxon>Ceramiales</taxon>
        <taxon>Rhodomelaceae</taxon>
        <taxon>Chondrieae</taxon>
        <taxon>Chondria</taxon>
    </lineage>
</organism>
<reference evidence="1" key="1">
    <citation type="submission" date="2020-11" db="EMBL/GenBank/DDBJ databases">
        <authorList>
            <person name="Paiano M.O."/>
        </authorList>
    </citation>
    <scope>NUCLEOTIDE SEQUENCE</scope>
</reference>
<evidence type="ECO:0000313" key="1">
    <source>
        <dbReference type="EMBL" id="QSD57083.1"/>
    </source>
</evidence>
<sequence length="57" mass="6588">MKSSIGNLNKYNEDYIDYDVVNSTNNTEEVEIPMGLSVIYLNETINYYTDCNSKKLN</sequence>
<keyword evidence="1" id="KW-0934">Plastid</keyword>
<dbReference type="RefSeq" id="YP_010170942.1">
    <property type="nucleotide sequence ID" value="NC_057618.1"/>
</dbReference>
<keyword evidence="1" id="KW-0150">Chloroplast</keyword>
<dbReference type="GeneID" id="67279448"/>
<name>A0A896ST01_9FLOR</name>
<geneLocation type="chloroplast" evidence="1"/>
<dbReference type="EMBL" id="MW309501">
    <property type="protein sequence ID" value="QSD57083.1"/>
    <property type="molecule type" value="Genomic_DNA"/>
</dbReference>
<dbReference type="AlphaFoldDB" id="A0A896ST01"/>
<gene>
    <name evidence="1" type="primary">orf1</name>
</gene>